<feature type="compositionally biased region" description="Basic and acidic residues" evidence="1">
    <location>
        <begin position="34"/>
        <end position="44"/>
    </location>
</feature>
<organism evidence="2 3">
    <name type="scientific">Epicoccum nigrum</name>
    <name type="common">Soil fungus</name>
    <name type="synonym">Epicoccum purpurascens</name>
    <dbReference type="NCBI Taxonomy" id="105696"/>
    <lineage>
        <taxon>Eukaryota</taxon>
        <taxon>Fungi</taxon>
        <taxon>Dikarya</taxon>
        <taxon>Ascomycota</taxon>
        <taxon>Pezizomycotina</taxon>
        <taxon>Dothideomycetes</taxon>
        <taxon>Pleosporomycetidae</taxon>
        <taxon>Pleosporales</taxon>
        <taxon>Pleosporineae</taxon>
        <taxon>Didymellaceae</taxon>
        <taxon>Epicoccum</taxon>
    </lineage>
</organism>
<sequence>MDPATFAGLWLQNAPNDGSSNVSTNAASRSSPVTRDKVANQEPSKKNFQMMVREAVGQKGCWEISGGRSMTRLQMISLQKPFLAMSKKAMRKEKGFWKMCGRESTLYAGALR</sequence>
<dbReference type="Proteomes" id="UP000193240">
    <property type="component" value="Unassembled WGS sequence"/>
</dbReference>
<feature type="compositionally biased region" description="Polar residues" evidence="1">
    <location>
        <begin position="13"/>
        <end position="33"/>
    </location>
</feature>
<reference evidence="2 3" key="1">
    <citation type="journal article" date="2017" name="Genome Announc.">
        <title>Genome sequence of the saprophytic ascomycete Epicoccum nigrum ICMP 19927 strain isolated from New Zealand.</title>
        <authorList>
            <person name="Fokin M."/>
            <person name="Fleetwood D."/>
            <person name="Weir B.S."/>
            <person name="Villas-Boas S.G."/>
        </authorList>
    </citation>
    <scope>NUCLEOTIDE SEQUENCE [LARGE SCALE GENOMIC DNA]</scope>
    <source>
        <strain evidence="2 3">ICMP 19927</strain>
    </source>
</reference>
<accession>A0A1Y2LSP3</accession>
<gene>
    <name evidence="2" type="ORF">B5807_09029</name>
</gene>
<dbReference type="InParanoid" id="A0A1Y2LSP3"/>
<feature type="region of interest" description="Disordered" evidence="1">
    <location>
        <begin position="13"/>
        <end position="44"/>
    </location>
</feature>
<name>A0A1Y2LSP3_EPING</name>
<dbReference type="AlphaFoldDB" id="A0A1Y2LSP3"/>
<evidence type="ECO:0000313" key="3">
    <source>
        <dbReference type="Proteomes" id="UP000193240"/>
    </source>
</evidence>
<dbReference type="EMBL" id="KZ107850">
    <property type="protein sequence ID" value="OSS46904.1"/>
    <property type="molecule type" value="Genomic_DNA"/>
</dbReference>
<evidence type="ECO:0000313" key="2">
    <source>
        <dbReference type="EMBL" id="OSS46904.1"/>
    </source>
</evidence>
<evidence type="ECO:0000256" key="1">
    <source>
        <dbReference type="SAM" id="MobiDB-lite"/>
    </source>
</evidence>
<protein>
    <submittedName>
        <fullName evidence="2">Uncharacterized protein</fullName>
    </submittedName>
</protein>
<keyword evidence="3" id="KW-1185">Reference proteome</keyword>
<proteinExistence type="predicted"/>